<sequence>MQLLPSCELFPGGSKGIGKQLAFSLISKGCNVSIIARNSADLKVRPSLKEYL</sequence>
<keyword evidence="2" id="KW-1185">Reference proteome</keyword>
<protein>
    <submittedName>
        <fullName evidence="1">Uncharacterized protein</fullName>
    </submittedName>
</protein>
<name>A0A0D8XRL7_DICVI</name>
<dbReference type="EMBL" id="KN716356">
    <property type="protein sequence ID" value="KJH46369.1"/>
    <property type="molecule type" value="Genomic_DNA"/>
</dbReference>
<gene>
    <name evidence="1" type="ORF">DICVIV_07579</name>
</gene>
<accession>A0A0D8XRL7</accession>
<dbReference type="SUPFAM" id="SSF51735">
    <property type="entry name" value="NAD(P)-binding Rossmann-fold domains"/>
    <property type="match status" value="1"/>
</dbReference>
<dbReference type="InterPro" id="IPR036291">
    <property type="entry name" value="NAD(P)-bd_dom_sf"/>
</dbReference>
<reference evidence="2" key="2">
    <citation type="journal article" date="2016" name="Sci. Rep.">
        <title>Dictyocaulus viviparus genome, variome and transcriptome elucidate lungworm biology and support future intervention.</title>
        <authorList>
            <person name="McNulty S.N."/>
            <person name="Strube C."/>
            <person name="Rosa B.A."/>
            <person name="Martin J.C."/>
            <person name="Tyagi R."/>
            <person name="Choi Y.J."/>
            <person name="Wang Q."/>
            <person name="Hallsworth Pepin K."/>
            <person name="Zhang X."/>
            <person name="Ozersky P."/>
            <person name="Wilson R.K."/>
            <person name="Sternberg P.W."/>
            <person name="Gasser R.B."/>
            <person name="Mitreva M."/>
        </authorList>
    </citation>
    <scope>NUCLEOTIDE SEQUENCE [LARGE SCALE GENOMIC DNA]</scope>
    <source>
        <strain evidence="2">HannoverDv2000</strain>
    </source>
</reference>
<dbReference type="Gene3D" id="3.40.50.720">
    <property type="entry name" value="NAD(P)-binding Rossmann-like Domain"/>
    <property type="match status" value="1"/>
</dbReference>
<proteinExistence type="predicted"/>
<dbReference type="AlphaFoldDB" id="A0A0D8XRL7"/>
<dbReference type="OrthoDB" id="37659at2759"/>
<evidence type="ECO:0000313" key="2">
    <source>
        <dbReference type="Proteomes" id="UP000053766"/>
    </source>
</evidence>
<dbReference type="Proteomes" id="UP000053766">
    <property type="component" value="Unassembled WGS sequence"/>
</dbReference>
<evidence type="ECO:0000313" key="1">
    <source>
        <dbReference type="EMBL" id="KJH46369.1"/>
    </source>
</evidence>
<reference evidence="1 2" key="1">
    <citation type="submission" date="2013-11" db="EMBL/GenBank/DDBJ databases">
        <title>Draft genome of the bovine lungworm Dictyocaulus viviparus.</title>
        <authorList>
            <person name="Mitreva M."/>
        </authorList>
    </citation>
    <scope>NUCLEOTIDE SEQUENCE [LARGE SCALE GENOMIC DNA]</scope>
    <source>
        <strain evidence="1 2">HannoverDv2000</strain>
    </source>
</reference>
<organism evidence="1 2">
    <name type="scientific">Dictyocaulus viviparus</name>
    <name type="common">Bovine lungworm</name>
    <dbReference type="NCBI Taxonomy" id="29172"/>
    <lineage>
        <taxon>Eukaryota</taxon>
        <taxon>Metazoa</taxon>
        <taxon>Ecdysozoa</taxon>
        <taxon>Nematoda</taxon>
        <taxon>Chromadorea</taxon>
        <taxon>Rhabditida</taxon>
        <taxon>Rhabditina</taxon>
        <taxon>Rhabditomorpha</taxon>
        <taxon>Strongyloidea</taxon>
        <taxon>Metastrongylidae</taxon>
        <taxon>Dictyocaulus</taxon>
    </lineage>
</organism>